<dbReference type="PROSITE" id="PS50005">
    <property type="entry name" value="TPR"/>
    <property type="match status" value="1"/>
</dbReference>
<feature type="repeat" description="TPR" evidence="1">
    <location>
        <begin position="104"/>
        <end position="137"/>
    </location>
</feature>
<dbReference type="EMBL" id="JBHUCM010000042">
    <property type="protein sequence ID" value="MFD1543876.1"/>
    <property type="molecule type" value="Genomic_DNA"/>
</dbReference>
<evidence type="ECO:0000313" key="4">
    <source>
        <dbReference type="Proteomes" id="UP001597097"/>
    </source>
</evidence>
<dbReference type="InterPro" id="IPR041656">
    <property type="entry name" value="TPR_5"/>
</dbReference>
<evidence type="ECO:0000256" key="1">
    <source>
        <dbReference type="PROSITE-ProRule" id="PRU00339"/>
    </source>
</evidence>
<keyword evidence="1" id="KW-0802">TPR repeat</keyword>
<comment type="caution">
    <text evidence="3">The sequence shown here is derived from an EMBL/GenBank/DDBJ whole genome shotgun (WGS) entry which is preliminary data.</text>
</comment>
<feature type="domain" description="Tetratrico peptide repeat group 5" evidence="2">
    <location>
        <begin position="68"/>
        <end position="185"/>
    </location>
</feature>
<accession>A0ABW4GM63</accession>
<name>A0ABW4GM63_9ACTN</name>
<sequence>MRDDELAPAVGLREELAQAVGVREELASAVGVREELARAVGLREAGERDEARELLVALAARHPEDAEVAYQAAWVHDALGLEAEAVPFYVRALAGDGLSAEDRLGAFLGLGSTYRVLGRVAESLETFERGLAEFPGDAGLRTFNAMALYNAGRAREAVSTLLTVVAESDRAGGYVRAISYYAENLDETI</sequence>
<reference evidence="4" key="1">
    <citation type="journal article" date="2019" name="Int. J. Syst. Evol. Microbiol.">
        <title>The Global Catalogue of Microorganisms (GCM) 10K type strain sequencing project: providing services to taxonomists for standard genome sequencing and annotation.</title>
        <authorList>
            <consortium name="The Broad Institute Genomics Platform"/>
            <consortium name="The Broad Institute Genome Sequencing Center for Infectious Disease"/>
            <person name="Wu L."/>
            <person name="Ma J."/>
        </authorList>
    </citation>
    <scope>NUCLEOTIDE SEQUENCE [LARGE SCALE GENOMIC DNA]</scope>
    <source>
        <strain evidence="4">CGMCC 1.15399</strain>
    </source>
</reference>
<organism evidence="3 4">
    <name type="scientific">Nonomuraea guangzhouensis</name>
    <dbReference type="NCBI Taxonomy" id="1291555"/>
    <lineage>
        <taxon>Bacteria</taxon>
        <taxon>Bacillati</taxon>
        <taxon>Actinomycetota</taxon>
        <taxon>Actinomycetes</taxon>
        <taxon>Streptosporangiales</taxon>
        <taxon>Streptosporangiaceae</taxon>
        <taxon>Nonomuraea</taxon>
    </lineage>
</organism>
<gene>
    <name evidence="3" type="ORF">ACFSJ0_43010</name>
</gene>
<evidence type="ECO:0000259" key="2">
    <source>
        <dbReference type="Pfam" id="PF12688"/>
    </source>
</evidence>
<dbReference type="Pfam" id="PF12688">
    <property type="entry name" value="TPR_5"/>
    <property type="match status" value="1"/>
</dbReference>
<dbReference type="InterPro" id="IPR019734">
    <property type="entry name" value="TPR_rpt"/>
</dbReference>
<proteinExistence type="predicted"/>
<protein>
    <submittedName>
        <fullName evidence="3">Tetratricopeptide repeat protein</fullName>
    </submittedName>
</protein>
<dbReference type="RefSeq" id="WP_219534979.1">
    <property type="nucleotide sequence ID" value="NZ_JAHKRM010000024.1"/>
</dbReference>
<evidence type="ECO:0000313" key="3">
    <source>
        <dbReference type="EMBL" id="MFD1543876.1"/>
    </source>
</evidence>
<dbReference type="Proteomes" id="UP001597097">
    <property type="component" value="Unassembled WGS sequence"/>
</dbReference>
<keyword evidence="4" id="KW-1185">Reference proteome</keyword>